<evidence type="ECO:0000256" key="1">
    <source>
        <dbReference type="ARBA" id="ARBA00004141"/>
    </source>
</evidence>
<protein>
    <recommendedName>
        <fullName evidence="10">G-protein coupled receptors family 1 profile domain-containing protein</fullName>
    </recommendedName>
</protein>
<feature type="transmembrane region" description="Helical" evidence="9">
    <location>
        <begin position="262"/>
        <end position="282"/>
    </location>
</feature>
<dbReference type="GO" id="GO:0005886">
    <property type="term" value="C:plasma membrane"/>
    <property type="evidence" value="ECO:0007669"/>
    <property type="project" value="TreeGrafter"/>
</dbReference>
<dbReference type="GO" id="GO:0043005">
    <property type="term" value="C:neuron projection"/>
    <property type="evidence" value="ECO:0007669"/>
    <property type="project" value="TreeGrafter"/>
</dbReference>
<organism evidence="11 12">
    <name type="scientific">Cotesia typhae</name>
    <dbReference type="NCBI Taxonomy" id="2053667"/>
    <lineage>
        <taxon>Eukaryota</taxon>
        <taxon>Metazoa</taxon>
        <taxon>Ecdysozoa</taxon>
        <taxon>Arthropoda</taxon>
        <taxon>Hexapoda</taxon>
        <taxon>Insecta</taxon>
        <taxon>Pterygota</taxon>
        <taxon>Neoptera</taxon>
        <taxon>Endopterygota</taxon>
        <taxon>Hymenoptera</taxon>
        <taxon>Apocrita</taxon>
        <taxon>Ichneumonoidea</taxon>
        <taxon>Braconidae</taxon>
        <taxon>Microgastrinae</taxon>
        <taxon>Cotesia</taxon>
    </lineage>
</organism>
<dbReference type="SUPFAM" id="SSF81321">
    <property type="entry name" value="Family A G protein-coupled receptor-like"/>
    <property type="match status" value="1"/>
</dbReference>
<dbReference type="EMBL" id="JAAOIC020000067">
    <property type="protein sequence ID" value="KAG8034728.1"/>
    <property type="molecule type" value="Genomic_DNA"/>
</dbReference>
<dbReference type="InterPro" id="IPR000276">
    <property type="entry name" value="GPCR_Rhodpsn"/>
</dbReference>
<keyword evidence="6 9" id="KW-0472">Membrane</keyword>
<evidence type="ECO:0000313" key="12">
    <source>
        <dbReference type="Proteomes" id="UP000729913"/>
    </source>
</evidence>
<dbReference type="GO" id="GO:0008188">
    <property type="term" value="F:neuropeptide receptor activity"/>
    <property type="evidence" value="ECO:0007669"/>
    <property type="project" value="TreeGrafter"/>
</dbReference>
<proteinExistence type="inferred from homology"/>
<dbReference type="PROSITE" id="PS50262">
    <property type="entry name" value="G_PROTEIN_RECEP_F1_2"/>
    <property type="match status" value="1"/>
</dbReference>
<keyword evidence="8" id="KW-0807">Transducer</keyword>
<gene>
    <name evidence="11" type="ORF">G9C98_007804</name>
</gene>
<dbReference type="PROSITE" id="PS00237">
    <property type="entry name" value="G_PROTEIN_RECEP_F1_1"/>
    <property type="match status" value="1"/>
</dbReference>
<feature type="transmembrane region" description="Helical" evidence="9">
    <location>
        <begin position="129"/>
        <end position="153"/>
    </location>
</feature>
<evidence type="ECO:0000256" key="8">
    <source>
        <dbReference type="ARBA" id="ARBA00023224"/>
    </source>
</evidence>
<dbReference type="OrthoDB" id="9046662at2759"/>
<comment type="caution">
    <text evidence="11">The sequence shown here is derived from an EMBL/GenBank/DDBJ whole genome shotgun (WGS) entry which is preliminary data.</text>
</comment>
<sequence>MNITPTLLLLNLTSLHNNNNINKYNNILLNNSVTQYGEEFTTSLYIKLIFYFLYSLIFILGVFGNILVCYVVARNQDMQTVTNLFITNLAVSDILLCMLAVPLTPLYTFLGGWVFGESLCHLLPYAQGVSIYISTLTLTSIAIDRYLVIIYPFRPRMEVKTCRGIIVIIWIVAVVLTLPYGIYMGLEKYQYCEENWPTDDFRLLFSSITCIFQFVIPFFLIAFCYICVSIKLNDRAKSKPGCKTSKREEADRERKKRTNRMLIAMVTIFGVCWMPLNINNILDDIYDFSSHWSYYYLCFFMVHCIAMSSTCYNPFLYAWLNDNFRKEFKKVLPCISRFSTANFMSGTTEPYRSERLCNGNDAIQENLLNSLASKFNPNVTEESIQLESRPASPFQPNERIINEFTDVEDVRL</sequence>
<dbReference type="Proteomes" id="UP000729913">
    <property type="component" value="Unassembled WGS sequence"/>
</dbReference>
<keyword evidence="4 9" id="KW-1133">Transmembrane helix</keyword>
<feature type="transmembrane region" description="Helical" evidence="9">
    <location>
        <begin position="294"/>
        <end position="320"/>
    </location>
</feature>
<feature type="transmembrane region" description="Helical" evidence="9">
    <location>
        <begin position="85"/>
        <end position="109"/>
    </location>
</feature>
<evidence type="ECO:0000256" key="2">
    <source>
        <dbReference type="ARBA" id="ARBA00010663"/>
    </source>
</evidence>
<feature type="transmembrane region" description="Helical" evidence="9">
    <location>
        <begin position="165"/>
        <end position="183"/>
    </location>
</feature>
<dbReference type="InterPro" id="IPR017452">
    <property type="entry name" value="GPCR_Rhodpsn_7TM"/>
</dbReference>
<comment type="subcellular location">
    <subcellularLocation>
        <location evidence="1">Membrane</location>
        <topology evidence="1">Multi-pass membrane protein</topology>
    </subcellularLocation>
</comment>
<feature type="domain" description="G-protein coupled receptors family 1 profile" evidence="10">
    <location>
        <begin position="64"/>
        <end position="317"/>
    </location>
</feature>
<evidence type="ECO:0000259" key="10">
    <source>
        <dbReference type="PROSITE" id="PS50262"/>
    </source>
</evidence>
<reference evidence="11" key="1">
    <citation type="submission" date="2020-03" db="EMBL/GenBank/DDBJ databases">
        <authorList>
            <person name="Chebbi M.A."/>
            <person name="Drezen J.M."/>
        </authorList>
    </citation>
    <scope>NUCLEOTIDE SEQUENCE</scope>
    <source>
        <tissue evidence="11">Whole body</tissue>
    </source>
</reference>
<dbReference type="PANTHER" id="PTHR24235:SF29">
    <property type="entry name" value="GH23382P"/>
    <property type="match status" value="1"/>
</dbReference>
<keyword evidence="3 9" id="KW-0812">Transmembrane</keyword>
<dbReference type="GO" id="GO:0042923">
    <property type="term" value="F:neuropeptide binding"/>
    <property type="evidence" value="ECO:0007669"/>
    <property type="project" value="TreeGrafter"/>
</dbReference>
<evidence type="ECO:0000256" key="4">
    <source>
        <dbReference type="ARBA" id="ARBA00022989"/>
    </source>
</evidence>
<keyword evidence="7" id="KW-0675">Receptor</keyword>
<evidence type="ECO:0000256" key="7">
    <source>
        <dbReference type="ARBA" id="ARBA00023170"/>
    </source>
</evidence>
<evidence type="ECO:0000256" key="5">
    <source>
        <dbReference type="ARBA" id="ARBA00023040"/>
    </source>
</evidence>
<keyword evidence="12" id="KW-1185">Reference proteome</keyword>
<reference evidence="11" key="2">
    <citation type="submission" date="2021-04" db="EMBL/GenBank/DDBJ databases">
        <title>Genome-wide patterns of bracovirus chromosomal integration into multiple host tissues during parasitism.</title>
        <authorList>
            <person name="Chebbi M.A.C."/>
        </authorList>
    </citation>
    <scope>NUCLEOTIDE SEQUENCE</scope>
    <source>
        <tissue evidence="11">Whole body</tissue>
    </source>
</reference>
<comment type="similarity">
    <text evidence="2">Belongs to the G-protein coupled receptor 1 family.</text>
</comment>
<dbReference type="CDD" id="cd15203">
    <property type="entry name" value="7tmA_NPYR-like"/>
    <property type="match status" value="1"/>
</dbReference>
<dbReference type="SMART" id="SM01381">
    <property type="entry name" value="7TM_GPCR_Srsx"/>
    <property type="match status" value="1"/>
</dbReference>
<feature type="transmembrane region" description="Helical" evidence="9">
    <location>
        <begin position="203"/>
        <end position="228"/>
    </location>
</feature>
<accession>A0A8J5V6T3</accession>
<evidence type="ECO:0000313" key="11">
    <source>
        <dbReference type="EMBL" id="KAG8034728.1"/>
    </source>
</evidence>
<evidence type="ECO:0000256" key="3">
    <source>
        <dbReference type="ARBA" id="ARBA00022692"/>
    </source>
</evidence>
<dbReference type="Pfam" id="PF00001">
    <property type="entry name" value="7tm_1"/>
    <property type="match status" value="1"/>
</dbReference>
<evidence type="ECO:0000256" key="6">
    <source>
        <dbReference type="ARBA" id="ARBA00023136"/>
    </source>
</evidence>
<name>A0A8J5V6T3_9HYME</name>
<dbReference type="AlphaFoldDB" id="A0A8J5V6T3"/>
<keyword evidence="5" id="KW-0297">G-protein coupled receptor</keyword>
<dbReference type="PANTHER" id="PTHR24235">
    <property type="entry name" value="NEUROPEPTIDE Y RECEPTOR"/>
    <property type="match status" value="1"/>
</dbReference>
<evidence type="ECO:0000256" key="9">
    <source>
        <dbReference type="SAM" id="Phobius"/>
    </source>
</evidence>
<feature type="transmembrane region" description="Helical" evidence="9">
    <location>
        <begin position="48"/>
        <end position="73"/>
    </location>
</feature>